<dbReference type="OrthoDB" id="10682771at2759"/>
<dbReference type="WBParaSite" id="BXY_1152100.1">
    <property type="protein sequence ID" value="BXY_1152100.1"/>
    <property type="gene ID" value="BXY_1152100"/>
</dbReference>
<reference evidence="1" key="2">
    <citation type="submission" date="2020-09" db="EMBL/GenBank/DDBJ databases">
        <authorList>
            <person name="Kikuchi T."/>
        </authorList>
    </citation>
    <scope>NUCLEOTIDE SEQUENCE</scope>
    <source>
        <strain evidence="1">Ka4C1</strain>
    </source>
</reference>
<evidence type="ECO:0000313" key="2">
    <source>
        <dbReference type="Proteomes" id="UP000095284"/>
    </source>
</evidence>
<organism evidence="2 4">
    <name type="scientific">Bursaphelenchus xylophilus</name>
    <name type="common">Pinewood nematode worm</name>
    <name type="synonym">Aphelenchoides xylophilus</name>
    <dbReference type="NCBI Taxonomy" id="6326"/>
    <lineage>
        <taxon>Eukaryota</taxon>
        <taxon>Metazoa</taxon>
        <taxon>Ecdysozoa</taxon>
        <taxon>Nematoda</taxon>
        <taxon>Chromadorea</taxon>
        <taxon>Rhabditida</taxon>
        <taxon>Tylenchina</taxon>
        <taxon>Tylenchomorpha</taxon>
        <taxon>Aphelenchoidea</taxon>
        <taxon>Aphelenchoididae</taxon>
        <taxon>Bursaphelenchus</taxon>
    </lineage>
</organism>
<dbReference type="Proteomes" id="UP000659654">
    <property type="component" value="Unassembled WGS sequence"/>
</dbReference>
<keyword evidence="3" id="KW-1185">Reference proteome</keyword>
<dbReference type="Proteomes" id="UP000095284">
    <property type="component" value="Unplaced"/>
</dbReference>
<reference evidence="4" key="1">
    <citation type="submission" date="2016-11" db="UniProtKB">
        <authorList>
            <consortium name="WormBaseParasite"/>
        </authorList>
    </citation>
    <scope>IDENTIFICATION</scope>
</reference>
<evidence type="ECO:0000313" key="3">
    <source>
        <dbReference type="Proteomes" id="UP000659654"/>
    </source>
</evidence>
<sequence>MSAVAGDHQVNGKPEEIPKKCLFCSSRQHHSWECFRYETPYQKFSRVQILGLCFRCFRPHLARDCPNHTKCQRCPTRAHHILLCPRLTEDEQASLRETFNRLLQERYH</sequence>
<evidence type="ECO:0000313" key="4">
    <source>
        <dbReference type="WBParaSite" id="BXY_1152100.1"/>
    </source>
</evidence>
<dbReference type="Proteomes" id="UP000582659">
    <property type="component" value="Unassembled WGS sequence"/>
</dbReference>
<dbReference type="EMBL" id="CAJFDI010000006">
    <property type="protein sequence ID" value="CAD5233343.1"/>
    <property type="molecule type" value="Genomic_DNA"/>
</dbReference>
<accession>A0A1I7SER2</accession>
<name>A0A1I7SER2_BURXY</name>
<gene>
    <name evidence="1" type="ORF">BXYJ_LOCUS13434</name>
</gene>
<dbReference type="AlphaFoldDB" id="A0A1I7SER2"/>
<protein>
    <submittedName>
        <fullName evidence="1">(pine wood nematode) hypothetical protein</fullName>
    </submittedName>
</protein>
<proteinExistence type="predicted"/>
<evidence type="ECO:0000313" key="1">
    <source>
        <dbReference type="EMBL" id="CAD5233343.1"/>
    </source>
</evidence>
<dbReference type="EMBL" id="CAJFCV020000006">
    <property type="protein sequence ID" value="CAG9128279.1"/>
    <property type="molecule type" value="Genomic_DNA"/>
</dbReference>